<protein>
    <submittedName>
        <fullName evidence="1">Crossover junction endodeoxyribonuclease</fullName>
    </submittedName>
</protein>
<sequence>MLPFNTPGRRDSIYLSVDGGTYTVGLCLFKINDLTNEMEILDTHLINIRKPDHNYDYLEERHGFETVRMLRLEDELDRYLTEKISEYQCIDLLIYESHFFNVRRPTAAIPLVRFMQVTERACVNHGIMMVTVSPQQMKRTIGISRELAKADKFAVKTKIQALIDRRMIHFVGSLDEISEHEIDAMGIGYTQMIIDKLLVDNPS</sequence>
<dbReference type="InterPro" id="IPR036397">
    <property type="entry name" value="RNaseH_sf"/>
</dbReference>
<name>A0A8S5MWY8_9CAUD</name>
<accession>A0A8S5MWY8</accession>
<dbReference type="EMBL" id="BK015006">
    <property type="protein sequence ID" value="DAD86688.1"/>
    <property type="molecule type" value="Genomic_DNA"/>
</dbReference>
<dbReference type="GO" id="GO:0003676">
    <property type="term" value="F:nucleic acid binding"/>
    <property type="evidence" value="ECO:0007669"/>
    <property type="project" value="InterPro"/>
</dbReference>
<evidence type="ECO:0000313" key="1">
    <source>
        <dbReference type="EMBL" id="DAD86688.1"/>
    </source>
</evidence>
<organism evidence="1">
    <name type="scientific">Myoviridae sp. ct3wi9</name>
    <dbReference type="NCBI Taxonomy" id="2826610"/>
    <lineage>
        <taxon>Viruses</taxon>
        <taxon>Duplodnaviria</taxon>
        <taxon>Heunggongvirae</taxon>
        <taxon>Uroviricota</taxon>
        <taxon>Caudoviricetes</taxon>
    </lineage>
</organism>
<reference evidence="1" key="1">
    <citation type="journal article" date="2021" name="Proc. Natl. Acad. Sci. U.S.A.">
        <title>A Catalog of Tens of Thousands of Viruses from Human Metagenomes Reveals Hidden Associations with Chronic Diseases.</title>
        <authorList>
            <person name="Tisza M.J."/>
            <person name="Buck C.B."/>
        </authorList>
    </citation>
    <scope>NUCLEOTIDE SEQUENCE</scope>
    <source>
        <strain evidence="1">Ct3wi9</strain>
    </source>
</reference>
<dbReference type="Gene3D" id="3.30.420.10">
    <property type="entry name" value="Ribonuclease H-like superfamily/Ribonuclease H"/>
    <property type="match status" value="1"/>
</dbReference>
<proteinExistence type="predicted"/>